<dbReference type="NCBIfam" id="TIGR01035">
    <property type="entry name" value="hemA"/>
    <property type="match status" value="1"/>
</dbReference>
<evidence type="ECO:0000259" key="14">
    <source>
        <dbReference type="Pfam" id="PF00745"/>
    </source>
</evidence>
<dbReference type="InterPro" id="IPR018214">
    <property type="entry name" value="GluRdtase_CS"/>
</dbReference>
<sequence>MTGATIISGLSVSHTDASVDEIEAACGESEAAVVADLLANPAVEEAFALQTCNRAEAYVVTADEADGIELLRERFAATDGDALRELDHEASLRHLMRVACGLESLVVGEDQILGQLRAAYETADEAGGVGPTLEDALLKAIHVGERARTETAINEGVVSLGSAAVELAARERDLSGATGLVVGAGEMGTLAAKALDDAVGRVIVANRTHDRARLVVANLDGDATAVSLDALPLALTEADVVVAATGAPDPVVDEATLRNAGETLLIDIAQPRDVAPAAGTVAGVEIHDLDDLQSVTDETLSARRVAAERVEAMIDEELENLLAQYKRKRADQVISAMYEGAERMKQRELRTALSKLDDGEFSDEQREVVESMADALVSQLLAAPTRSLRDAAEEDDWSTIHTALQLFDPTTGGPRQLHDTAPEELPAAVREGIPPAVLDQLGPSDD</sequence>
<dbReference type="GO" id="GO:0006782">
    <property type="term" value="P:protoporphyrinogen IX biosynthetic process"/>
    <property type="evidence" value="ECO:0007669"/>
    <property type="project" value="UniProtKB-UniRule"/>
</dbReference>
<dbReference type="CDD" id="cd05213">
    <property type="entry name" value="NAD_bind_Glutamyl_tRNA_reduct"/>
    <property type="match status" value="1"/>
</dbReference>
<dbReference type="InterPro" id="IPR036453">
    <property type="entry name" value="GluRdtase_dimer_dom_sf"/>
</dbReference>
<keyword evidence="18" id="KW-1185">Reference proteome</keyword>
<evidence type="ECO:0000256" key="6">
    <source>
        <dbReference type="ARBA" id="ARBA00023244"/>
    </source>
</evidence>
<dbReference type="EMBL" id="JBHTAP010000001">
    <property type="protein sequence ID" value="MFC7234315.1"/>
    <property type="molecule type" value="Genomic_DNA"/>
</dbReference>
<reference evidence="17 18" key="1">
    <citation type="journal article" date="2019" name="Int. J. Syst. Evol. Microbiol.">
        <title>The Global Catalogue of Microorganisms (GCM) 10K type strain sequencing project: providing services to taxonomists for standard genome sequencing and annotation.</title>
        <authorList>
            <consortium name="The Broad Institute Genomics Platform"/>
            <consortium name="The Broad Institute Genome Sequencing Center for Infectious Disease"/>
            <person name="Wu L."/>
            <person name="Ma J."/>
        </authorList>
    </citation>
    <scope>NUCLEOTIDE SEQUENCE [LARGE SCALE GENOMIC DNA]</scope>
    <source>
        <strain evidence="17 18">DT85</strain>
    </source>
</reference>
<dbReference type="FunFam" id="3.30.460.30:FF:000001">
    <property type="entry name" value="Glutamyl-tRNA reductase"/>
    <property type="match status" value="1"/>
</dbReference>
<evidence type="ECO:0000256" key="4">
    <source>
        <dbReference type="ARBA" id="ARBA00022857"/>
    </source>
</evidence>
<dbReference type="InterPro" id="IPR036291">
    <property type="entry name" value="NAD(P)-bd_dom_sf"/>
</dbReference>
<dbReference type="Pfam" id="PF00745">
    <property type="entry name" value="GlutR_dimer"/>
    <property type="match status" value="1"/>
</dbReference>
<dbReference type="SUPFAM" id="SSF69742">
    <property type="entry name" value="Glutamyl tRNA-reductase catalytic, N-terminal domain"/>
    <property type="match status" value="1"/>
</dbReference>
<dbReference type="HAMAP" id="MF_00087">
    <property type="entry name" value="Glu_tRNA_reductase"/>
    <property type="match status" value="1"/>
</dbReference>
<dbReference type="EC" id="1.2.1.70" evidence="3 8"/>
<evidence type="ECO:0000256" key="9">
    <source>
        <dbReference type="PIRSR" id="PIRSR000445-1"/>
    </source>
</evidence>
<dbReference type="GeneID" id="79265982"/>
<dbReference type="SUPFAM" id="SSF69075">
    <property type="entry name" value="Glutamyl tRNA-reductase dimerization domain"/>
    <property type="match status" value="1"/>
</dbReference>
<feature type="binding site" evidence="8 10">
    <location>
        <begin position="51"/>
        <end position="54"/>
    </location>
    <ligand>
        <name>substrate</name>
    </ligand>
</feature>
<dbReference type="PIRSF" id="PIRSF000445">
    <property type="entry name" value="4pyrrol_synth_GluRdtase"/>
    <property type="match status" value="1"/>
</dbReference>
<accession>A0ABD5ZLM7</accession>
<dbReference type="InterPro" id="IPR036343">
    <property type="entry name" value="GluRdtase_N_sf"/>
</dbReference>
<dbReference type="Pfam" id="PF01488">
    <property type="entry name" value="Shikimate_DH"/>
    <property type="match status" value="1"/>
</dbReference>
<dbReference type="SUPFAM" id="SSF51735">
    <property type="entry name" value="NAD(P)-binding Rossmann-fold domains"/>
    <property type="match status" value="1"/>
</dbReference>
<evidence type="ECO:0000256" key="11">
    <source>
        <dbReference type="PIRSR" id="PIRSR000445-3"/>
    </source>
</evidence>
<comment type="catalytic activity">
    <reaction evidence="7 8 13">
        <text>(S)-4-amino-5-oxopentanoate + tRNA(Glu) + NADP(+) = L-glutamyl-tRNA(Glu) + NADPH + H(+)</text>
        <dbReference type="Rhea" id="RHEA:12344"/>
        <dbReference type="Rhea" id="RHEA-COMP:9663"/>
        <dbReference type="Rhea" id="RHEA-COMP:9680"/>
        <dbReference type="ChEBI" id="CHEBI:15378"/>
        <dbReference type="ChEBI" id="CHEBI:57501"/>
        <dbReference type="ChEBI" id="CHEBI:57783"/>
        <dbReference type="ChEBI" id="CHEBI:58349"/>
        <dbReference type="ChEBI" id="CHEBI:78442"/>
        <dbReference type="ChEBI" id="CHEBI:78520"/>
        <dbReference type="EC" id="1.2.1.70"/>
    </reaction>
</comment>
<dbReference type="PANTHER" id="PTHR43013:SF1">
    <property type="entry name" value="GLUTAMYL-TRNA REDUCTASE"/>
    <property type="match status" value="1"/>
</dbReference>
<dbReference type="RefSeq" id="WP_276235317.1">
    <property type="nucleotide sequence ID" value="NZ_CP119802.1"/>
</dbReference>
<evidence type="ECO:0000256" key="10">
    <source>
        <dbReference type="PIRSR" id="PIRSR000445-2"/>
    </source>
</evidence>
<comment type="pathway">
    <text evidence="1 8 13">Porphyrin-containing compound metabolism; protoporphyrin-IX biosynthesis; 5-aminolevulinate from L-glutamyl-tRNA(Glu): step 1/2.</text>
</comment>
<comment type="domain">
    <text evidence="8">Possesses an unusual extended V-shaped dimeric structure with each monomer consisting of three distinct domains arranged along a curved 'spinal' alpha-helix. The N-terminal catalytic domain specifically recognizes the glutamate moiety of the substrate. The second domain is the NADPH-binding domain, and the third C-terminal domain is responsible for dimerization.</text>
</comment>
<feature type="domain" description="Quinate/shikimate 5-dehydrogenase/glutamyl-tRNA reductase" evidence="15">
    <location>
        <begin position="167"/>
        <end position="295"/>
    </location>
</feature>
<evidence type="ECO:0000256" key="5">
    <source>
        <dbReference type="ARBA" id="ARBA00023002"/>
    </source>
</evidence>
<dbReference type="PANTHER" id="PTHR43013">
    <property type="entry name" value="GLUTAMYL-TRNA REDUCTASE"/>
    <property type="match status" value="1"/>
</dbReference>
<comment type="function">
    <text evidence="8">Catalyzes the NADPH-dependent reduction of glutamyl-tRNA(Glu) to glutamate 1-semialdehyde (GSA).</text>
</comment>
<name>A0ABD5ZLM7_9EURY</name>
<dbReference type="Gene3D" id="3.30.460.30">
    <property type="entry name" value="Glutamyl-tRNA reductase, N-terminal domain"/>
    <property type="match status" value="1"/>
</dbReference>
<protein>
    <recommendedName>
        <fullName evidence="3 8">Glutamyl-tRNA reductase</fullName>
        <shortName evidence="8">GluTR</shortName>
        <ecNumber evidence="3 8">1.2.1.70</ecNumber>
    </recommendedName>
</protein>
<organism evidence="17 18">
    <name type="scientific">Halosegnis marinus</name>
    <dbReference type="NCBI Taxonomy" id="3034023"/>
    <lineage>
        <taxon>Archaea</taxon>
        <taxon>Methanobacteriati</taxon>
        <taxon>Methanobacteriota</taxon>
        <taxon>Stenosarchaea group</taxon>
        <taxon>Halobacteria</taxon>
        <taxon>Halobacteriales</taxon>
        <taxon>Natronomonadaceae</taxon>
        <taxon>Halosegnis</taxon>
    </lineage>
</organism>
<evidence type="ECO:0000256" key="7">
    <source>
        <dbReference type="ARBA" id="ARBA00047464"/>
    </source>
</evidence>
<evidence type="ECO:0000256" key="12">
    <source>
        <dbReference type="PIRSR" id="PIRSR000445-4"/>
    </source>
</evidence>
<dbReference type="InterPro" id="IPR006151">
    <property type="entry name" value="Shikm_DH/Glu-tRNA_Rdtase"/>
</dbReference>
<keyword evidence="6 8" id="KW-0627">Porphyrin biosynthesis</keyword>
<comment type="miscellaneous">
    <text evidence="8">During catalysis, the active site Cys acts as a nucleophile attacking the alpha-carbonyl group of tRNA-bound glutamate with the formation of a thioester intermediate between enzyme and glutamate, and the concomitant release of tRNA(Glu). The thioester intermediate is finally reduced by direct hydride transfer from NADPH, to form the product GSA.</text>
</comment>
<dbReference type="AlphaFoldDB" id="A0ABD5ZLM7"/>
<feature type="domain" description="Tetrapyrrole biosynthesis glutamyl-tRNA reductase dimerisation" evidence="14">
    <location>
        <begin position="310"/>
        <end position="408"/>
    </location>
</feature>
<keyword evidence="5 8" id="KW-0560">Oxidoreductase</keyword>
<evidence type="ECO:0000256" key="1">
    <source>
        <dbReference type="ARBA" id="ARBA00005059"/>
    </source>
</evidence>
<evidence type="ECO:0000313" key="18">
    <source>
        <dbReference type="Proteomes" id="UP001596398"/>
    </source>
</evidence>
<comment type="similarity">
    <text evidence="2 8 13">Belongs to the glutamyl-tRNA reductase family.</text>
</comment>
<dbReference type="Proteomes" id="UP001596398">
    <property type="component" value="Unassembled WGS sequence"/>
</dbReference>
<dbReference type="Pfam" id="PF05201">
    <property type="entry name" value="GlutR_N"/>
    <property type="match status" value="1"/>
</dbReference>
<comment type="caution">
    <text evidence="17">The sequence shown here is derived from an EMBL/GenBank/DDBJ whole genome shotgun (WGS) entry which is preliminary data.</text>
</comment>
<evidence type="ECO:0000256" key="2">
    <source>
        <dbReference type="ARBA" id="ARBA00005916"/>
    </source>
</evidence>
<evidence type="ECO:0000259" key="15">
    <source>
        <dbReference type="Pfam" id="PF01488"/>
    </source>
</evidence>
<evidence type="ECO:0000256" key="13">
    <source>
        <dbReference type="RuleBase" id="RU000584"/>
    </source>
</evidence>
<dbReference type="PROSITE" id="PS00747">
    <property type="entry name" value="GLUTR"/>
    <property type="match status" value="1"/>
</dbReference>
<feature type="binding site" evidence="8 10">
    <location>
        <begin position="109"/>
        <end position="111"/>
    </location>
    <ligand>
        <name>substrate</name>
    </ligand>
</feature>
<evidence type="ECO:0000259" key="16">
    <source>
        <dbReference type="Pfam" id="PF05201"/>
    </source>
</evidence>
<dbReference type="InterPro" id="IPR015895">
    <property type="entry name" value="4pyrrol_synth_GluRdtase_N"/>
</dbReference>
<dbReference type="GO" id="GO:0008883">
    <property type="term" value="F:glutamyl-tRNA reductase activity"/>
    <property type="evidence" value="ECO:0007669"/>
    <property type="project" value="UniProtKB-UniRule"/>
</dbReference>
<feature type="active site" description="Nucleophile" evidence="8 9">
    <location>
        <position position="52"/>
    </location>
</feature>
<dbReference type="InterPro" id="IPR015896">
    <property type="entry name" value="4pyrrol_synth_GluRdtase_dimer"/>
</dbReference>
<feature type="binding site" evidence="8 10">
    <location>
        <position position="115"/>
    </location>
    <ligand>
        <name>substrate</name>
    </ligand>
</feature>
<dbReference type="InterPro" id="IPR000343">
    <property type="entry name" value="4pyrrol_synth_GluRdtase"/>
</dbReference>
<feature type="site" description="Important for activity" evidence="8 12">
    <location>
        <position position="94"/>
    </location>
</feature>
<dbReference type="Gene3D" id="3.40.50.720">
    <property type="entry name" value="NAD(P)-binding Rossmann-like Domain"/>
    <property type="match status" value="1"/>
</dbReference>
<evidence type="ECO:0000256" key="3">
    <source>
        <dbReference type="ARBA" id="ARBA00012970"/>
    </source>
</evidence>
<feature type="binding site" evidence="8 10">
    <location>
        <position position="104"/>
    </location>
    <ligand>
        <name>substrate</name>
    </ligand>
</feature>
<evidence type="ECO:0000313" key="17">
    <source>
        <dbReference type="EMBL" id="MFC7234315.1"/>
    </source>
</evidence>
<feature type="domain" description="Glutamyl-tRNA reductase N-terminal" evidence="16">
    <location>
        <begin position="11"/>
        <end position="151"/>
    </location>
</feature>
<proteinExistence type="inferred from homology"/>
<evidence type="ECO:0000256" key="8">
    <source>
        <dbReference type="HAMAP-Rule" id="MF_00087"/>
    </source>
</evidence>
<feature type="binding site" evidence="8 11">
    <location>
        <begin position="183"/>
        <end position="188"/>
    </location>
    <ligand>
        <name>NADP(+)</name>
        <dbReference type="ChEBI" id="CHEBI:58349"/>
    </ligand>
</feature>
<keyword evidence="4 8" id="KW-0521">NADP</keyword>
<comment type="subunit">
    <text evidence="8">Homodimer.</text>
</comment>
<gene>
    <name evidence="8 17" type="primary">hemA</name>
    <name evidence="17" type="ORF">ACFQJ4_03185</name>
</gene>